<dbReference type="OrthoDB" id="5769614at2"/>
<reference evidence="2 3" key="1">
    <citation type="submission" date="2018-09" db="EMBL/GenBank/DDBJ databases">
        <title>Genome sequencing of strain 1JSPR-7.</title>
        <authorList>
            <person name="Heo J."/>
            <person name="Kim S.-J."/>
            <person name="Kwon S.-W."/>
        </authorList>
    </citation>
    <scope>NUCLEOTIDE SEQUENCE [LARGE SCALE GENOMIC DNA]</scope>
    <source>
        <strain evidence="2 3">1JSPR-7</strain>
    </source>
</reference>
<gene>
    <name evidence="2" type="ORF">D7I46_08045</name>
</gene>
<evidence type="ECO:0000259" key="1">
    <source>
        <dbReference type="Pfam" id="PF21259"/>
    </source>
</evidence>
<dbReference type="SUPFAM" id="SSF47413">
    <property type="entry name" value="lambda repressor-like DNA-binding domains"/>
    <property type="match status" value="1"/>
</dbReference>
<dbReference type="Proteomes" id="UP000269374">
    <property type="component" value="Chromosome"/>
</dbReference>
<dbReference type="RefSeq" id="WP_120772424.1">
    <property type="nucleotide sequence ID" value="NZ_CP032627.1"/>
</dbReference>
<dbReference type="GO" id="GO:0003677">
    <property type="term" value="F:DNA binding"/>
    <property type="evidence" value="ECO:0007669"/>
    <property type="project" value="InterPro"/>
</dbReference>
<dbReference type="InterPro" id="IPR053163">
    <property type="entry name" value="HTH-type_regulator_Rgg"/>
</dbReference>
<dbReference type="InterPro" id="IPR001387">
    <property type="entry name" value="Cro/C1-type_HTH"/>
</dbReference>
<dbReference type="Gene3D" id="1.25.40.400">
    <property type="match status" value="1"/>
</dbReference>
<dbReference type="InterPro" id="IPR010982">
    <property type="entry name" value="Lambda_DNA-bd_dom_sf"/>
</dbReference>
<sequence>MDNEFGKTFHEIRLSKRLSMDKVGGKEVSKAQISRFEAGISELTIEKFFILLENMRVGIDEFESILEDYTLSNEYKFRQELIMAYDAKDAHKLRKMYLECEEKIKKEPDVIYHQLTATVVKVTLNLVVKNLRFSSKEIGQIQEYLLSVDNWGRYEFWVFGNTVTILKDSILRLLGTAALGKTEFYQILPNNRRLAIRTFYNLAYIALERGNLELSLKYIKHLDNMDISIDYLYEKLLIKYIKGWYAHKKGLPRGSKEMLECVEMLEELGCSDKARELREEIASILHFSDM</sequence>
<name>A0A387BRF3_9LACT</name>
<dbReference type="InterPro" id="IPR010057">
    <property type="entry name" value="Transcription_activator_Rgg_C"/>
</dbReference>
<dbReference type="PANTHER" id="PTHR37038:SF12">
    <property type="entry name" value="TRANSCRIPTIONAL REGULATOR"/>
    <property type="match status" value="1"/>
</dbReference>
<protein>
    <submittedName>
        <fullName evidence="2">Rgg/GadR/MutR family transcriptional regulator</fullName>
    </submittedName>
</protein>
<dbReference type="PANTHER" id="PTHR37038">
    <property type="entry name" value="TRANSCRIPTIONAL REGULATOR-RELATED"/>
    <property type="match status" value="1"/>
</dbReference>
<evidence type="ECO:0000313" key="3">
    <source>
        <dbReference type="Proteomes" id="UP000269374"/>
    </source>
</evidence>
<dbReference type="AlphaFoldDB" id="A0A387BRF3"/>
<evidence type="ECO:0000313" key="2">
    <source>
        <dbReference type="EMBL" id="AYG01041.1"/>
    </source>
</evidence>
<dbReference type="EMBL" id="CP032627">
    <property type="protein sequence ID" value="AYG01041.1"/>
    <property type="molecule type" value="Genomic_DNA"/>
</dbReference>
<proteinExistence type="predicted"/>
<dbReference type="NCBIfam" id="TIGR01716">
    <property type="entry name" value="RGG_Cterm"/>
    <property type="match status" value="1"/>
</dbReference>
<organism evidence="2 3">
    <name type="scientific">Lactococcus allomyrinae</name>
    <dbReference type="NCBI Taxonomy" id="2419773"/>
    <lineage>
        <taxon>Bacteria</taxon>
        <taxon>Bacillati</taxon>
        <taxon>Bacillota</taxon>
        <taxon>Bacilli</taxon>
        <taxon>Lactobacillales</taxon>
        <taxon>Streptococcaceae</taxon>
        <taxon>Lactococcus</taxon>
    </lineage>
</organism>
<accession>A0A387BRF3</accession>
<dbReference type="Pfam" id="PF21259">
    <property type="entry name" value="Rgg_C"/>
    <property type="match status" value="1"/>
</dbReference>
<feature type="domain" description="HTH-type transcriptional regulator Rgg C-terminal" evidence="1">
    <location>
        <begin position="105"/>
        <end position="276"/>
    </location>
</feature>
<dbReference type="Gene3D" id="1.10.260.40">
    <property type="entry name" value="lambda repressor-like DNA-binding domains"/>
    <property type="match status" value="1"/>
</dbReference>
<keyword evidence="3" id="KW-1185">Reference proteome</keyword>
<dbReference type="KEGG" id="lact:D7I46_08045"/>
<dbReference type="CDD" id="cd00093">
    <property type="entry name" value="HTH_XRE"/>
    <property type="match status" value="1"/>
</dbReference>